<dbReference type="Pfam" id="PF25852">
    <property type="entry name" value="DUF6242_C"/>
    <property type="match status" value="1"/>
</dbReference>
<dbReference type="Gene3D" id="2.130.10.10">
    <property type="entry name" value="YVTN repeat-like/Quinoprotein amine dehydrogenase"/>
    <property type="match status" value="2"/>
</dbReference>
<dbReference type="Gene3D" id="1.10.1330.10">
    <property type="entry name" value="Dockerin domain"/>
    <property type="match status" value="1"/>
</dbReference>
<dbReference type="FunFam" id="2.130.10.10:FF:000534">
    <property type="entry name" value="Xyloglucanase Xgh74A"/>
    <property type="match status" value="1"/>
</dbReference>
<keyword evidence="6" id="KW-0119">Carbohydrate metabolism</keyword>
<dbReference type="PANTHER" id="PTHR43739">
    <property type="entry name" value="XYLOGLUCANASE (EUROFUNG)"/>
    <property type="match status" value="1"/>
</dbReference>
<dbReference type="PANTHER" id="PTHR43739:SF2">
    <property type="entry name" value="OLIGOXYLOGLUCAN-REDUCING END-SPECIFIC XYLOGLUCANASE-RELATED"/>
    <property type="match status" value="1"/>
</dbReference>
<feature type="domain" description="Dockerin" evidence="10">
    <location>
        <begin position="778"/>
        <end position="848"/>
    </location>
</feature>
<dbReference type="STRING" id="1195236.CTER_1802"/>
<dbReference type="InterPro" id="IPR058667">
    <property type="entry name" value="DUF6242_C"/>
</dbReference>
<organism evidence="11 12">
    <name type="scientific">Ruminiclostridium cellobioparum subsp. termitidis CT1112</name>
    <dbReference type="NCBI Taxonomy" id="1195236"/>
    <lineage>
        <taxon>Bacteria</taxon>
        <taxon>Bacillati</taxon>
        <taxon>Bacillota</taxon>
        <taxon>Clostridia</taxon>
        <taxon>Eubacteriales</taxon>
        <taxon>Oscillospiraceae</taxon>
        <taxon>Ruminiclostridium</taxon>
    </lineage>
</organism>
<dbReference type="PROSITE" id="PS51766">
    <property type="entry name" value="DOCKERIN"/>
    <property type="match status" value="1"/>
</dbReference>
<dbReference type="AlphaFoldDB" id="S0FT23"/>
<name>S0FT23_RUMCE</name>
<dbReference type="InterPro" id="IPR036439">
    <property type="entry name" value="Dockerin_dom_sf"/>
</dbReference>
<sequence>MRRKLKAFGSLIMVFCLIFTVTLPGISMGAAAQSYKWQNVKIEGGGGYIPGIVFSPAEKNLVYARTDMGGAYRSTDGGSTWTQLLNWVSYEDFELAGVDSLAVDPSDAGRLYLQCGMYTNSWGTRGAILRSADRGNTFQITELPFKVGGNMPGRNMGERLAVDPNKNSILFMGTREGQGLWKSTDYGATWQKVTGFPNPGTYVQEPDDPNDYLNHNPGVVWVTFDKRSAAAGNATRTIYVGVADLDKSIYRSTDGGATWEAVPGQPSGMLPQHGKLSSNGMLYVPYNNTQGPYDGSTGDVWKLNTATGVWTRISPIPSTDTSNCYFGYGGLAIDPQNPDTIMVESLSSWWPDGYIWRSKDAGATWSPIWSLNGYPNRVNKYTFDYSAAPWMDFGETKSPPETSPKLGAMLASLEIDPFNPNRFMFGTGAGIWKCDNANNWDDGTMVIKTGSIGMEETSVLSLVSPPTGPNLVSGVGDIGGFIHTDLTKAHPWTFVQPNLTSNTCIDFAENNPQFWVRCGNVDKQWYPNTNRTGFSYAGGTSWFQGNSEPAGMPASGGGGTIAANADGTAVVYAPASDSVAVCYSTDNGNSWLPVQGGVPNGAKVRSDRVNPNKFYAFKDGDFYYSSDKGKTFTKSAAAGLPRKGNTDNFKAIFGREGDIWLAPGGDRAEGLYGLWHSTDGGKSFTKISKVQRSEMVGFGMAAPGQSYPAIYIQGIVDSVRGFYRSDDAGASWIRINDDLNQFGNADADITGDRRVYGRVYVGTNGFGIKMGEPAGSNPEYTIGDLNGDSSVDATDYALMKMYLLGIITDFPVQNDILAGDLNTDGVIDALDFAIFKMYLLGTVTQLPYLIK</sequence>
<protein>
    <recommendedName>
        <fullName evidence="2">cellulase</fullName>
        <ecNumber evidence="2">3.2.1.4</ecNumber>
    </recommendedName>
</protein>
<keyword evidence="5" id="KW-0136">Cellulose degradation</keyword>
<evidence type="ECO:0000256" key="1">
    <source>
        <dbReference type="ARBA" id="ARBA00000966"/>
    </source>
</evidence>
<accession>S0FT23</accession>
<evidence type="ECO:0000256" key="7">
    <source>
        <dbReference type="ARBA" id="ARBA00023295"/>
    </source>
</evidence>
<evidence type="ECO:0000256" key="5">
    <source>
        <dbReference type="ARBA" id="ARBA00023001"/>
    </source>
</evidence>
<dbReference type="Proteomes" id="UP000014155">
    <property type="component" value="Unassembled WGS sequence"/>
</dbReference>
<dbReference type="InterPro" id="IPR052025">
    <property type="entry name" value="Xyloglucanase_GH74"/>
</dbReference>
<keyword evidence="12" id="KW-1185">Reference proteome</keyword>
<dbReference type="SUPFAM" id="SSF63446">
    <property type="entry name" value="Type I dockerin domain"/>
    <property type="match status" value="1"/>
</dbReference>
<reference evidence="11 12" key="1">
    <citation type="journal article" date="2013" name="Genome Announc.">
        <title>Draft Genome Sequence of the Cellulolytic, Mesophilic, Anaerobic Bacterium Clostridium termitidis Strain CT1112 (DSM 5398).</title>
        <authorList>
            <person name="Lal S."/>
            <person name="Ramachandran U."/>
            <person name="Zhang X."/>
            <person name="Munir R."/>
            <person name="Sparling R."/>
            <person name="Levin D.B."/>
        </authorList>
    </citation>
    <scope>NUCLEOTIDE SEQUENCE [LARGE SCALE GENOMIC DNA]</scope>
    <source>
        <strain evidence="11 12">CT1112</strain>
    </source>
</reference>
<dbReference type="SUPFAM" id="SSF110296">
    <property type="entry name" value="Oligoxyloglucan reducing end-specific cellobiohydrolase"/>
    <property type="match status" value="2"/>
</dbReference>
<dbReference type="InterPro" id="IPR002105">
    <property type="entry name" value="Dockerin_1_rpt"/>
</dbReference>
<dbReference type="Pfam" id="PF00404">
    <property type="entry name" value="Dockerin_1"/>
    <property type="match status" value="1"/>
</dbReference>
<dbReference type="GO" id="GO:0008810">
    <property type="term" value="F:cellulase activity"/>
    <property type="evidence" value="ECO:0007669"/>
    <property type="project" value="UniProtKB-EC"/>
</dbReference>
<comment type="similarity">
    <text evidence="9">Belongs to the glycosyl hydrolase 74 family.</text>
</comment>
<dbReference type="GO" id="GO:0030245">
    <property type="term" value="P:cellulose catabolic process"/>
    <property type="evidence" value="ECO:0007669"/>
    <property type="project" value="UniProtKB-KW"/>
</dbReference>
<comment type="catalytic activity">
    <reaction evidence="1">
        <text>Endohydrolysis of (1-&gt;4)-beta-D-glucosidic linkages in cellulose, lichenin and cereal beta-D-glucans.</text>
        <dbReference type="EC" id="3.2.1.4"/>
    </reaction>
</comment>
<evidence type="ECO:0000256" key="4">
    <source>
        <dbReference type="ARBA" id="ARBA00022801"/>
    </source>
</evidence>
<comment type="caution">
    <text evidence="11">The sequence shown here is derived from an EMBL/GenBank/DDBJ whole genome shotgun (WGS) entry which is preliminary data.</text>
</comment>
<dbReference type="InterPro" id="IPR015943">
    <property type="entry name" value="WD40/YVTN_repeat-like_dom_sf"/>
</dbReference>
<dbReference type="GO" id="GO:0010411">
    <property type="term" value="P:xyloglucan metabolic process"/>
    <property type="evidence" value="ECO:0007669"/>
    <property type="project" value="TreeGrafter"/>
</dbReference>
<dbReference type="EMBL" id="AORV01000028">
    <property type="protein sequence ID" value="EMS72319.1"/>
    <property type="molecule type" value="Genomic_DNA"/>
</dbReference>
<keyword evidence="3" id="KW-0732">Signal</keyword>
<evidence type="ECO:0000256" key="3">
    <source>
        <dbReference type="ARBA" id="ARBA00022729"/>
    </source>
</evidence>
<evidence type="ECO:0000313" key="12">
    <source>
        <dbReference type="Proteomes" id="UP000014155"/>
    </source>
</evidence>
<keyword evidence="7" id="KW-0326">Glycosidase</keyword>
<evidence type="ECO:0000256" key="2">
    <source>
        <dbReference type="ARBA" id="ARBA00012601"/>
    </source>
</evidence>
<evidence type="ECO:0000256" key="6">
    <source>
        <dbReference type="ARBA" id="ARBA00023277"/>
    </source>
</evidence>
<dbReference type="InterPro" id="IPR016134">
    <property type="entry name" value="Dockerin_dom"/>
</dbReference>
<keyword evidence="4" id="KW-0378">Hydrolase</keyword>
<dbReference type="CDD" id="cd15482">
    <property type="entry name" value="Sialidase_non-viral"/>
    <property type="match status" value="1"/>
</dbReference>
<dbReference type="EC" id="3.2.1.4" evidence="2"/>
<dbReference type="PATRIC" id="fig|1195236.3.peg.2124"/>
<evidence type="ECO:0000256" key="9">
    <source>
        <dbReference type="ARBA" id="ARBA00037986"/>
    </source>
</evidence>
<keyword evidence="8" id="KW-0624">Polysaccharide degradation</keyword>
<evidence type="ECO:0000259" key="10">
    <source>
        <dbReference type="PROSITE" id="PS51766"/>
    </source>
</evidence>
<dbReference type="RefSeq" id="WP_004625312.1">
    <property type="nucleotide sequence ID" value="NZ_AORV01000028.1"/>
</dbReference>
<proteinExistence type="inferred from homology"/>
<evidence type="ECO:0000313" key="11">
    <source>
        <dbReference type="EMBL" id="EMS72319.1"/>
    </source>
</evidence>
<dbReference type="CDD" id="cd14256">
    <property type="entry name" value="Dockerin_I"/>
    <property type="match status" value="1"/>
</dbReference>
<evidence type="ECO:0000256" key="8">
    <source>
        <dbReference type="ARBA" id="ARBA00023326"/>
    </source>
</evidence>
<gene>
    <name evidence="11" type="ORF">CTER_1802</name>
</gene>
<dbReference type="eggNOG" id="COG4447">
    <property type="taxonomic scope" value="Bacteria"/>
</dbReference>